<evidence type="ECO:0000256" key="1">
    <source>
        <dbReference type="ARBA" id="ARBA00004127"/>
    </source>
</evidence>
<accession>A0A1W1C572</accession>
<evidence type="ECO:0000259" key="6">
    <source>
        <dbReference type="Pfam" id="PF06803"/>
    </source>
</evidence>
<keyword evidence="3" id="KW-1133">Transmembrane helix</keyword>
<evidence type="ECO:0000256" key="3">
    <source>
        <dbReference type="ARBA" id="ARBA00022989"/>
    </source>
</evidence>
<dbReference type="EMBL" id="FPHC01000063">
    <property type="protein sequence ID" value="SFV61020.1"/>
    <property type="molecule type" value="Genomic_DNA"/>
</dbReference>
<dbReference type="Pfam" id="PF06803">
    <property type="entry name" value="DUF1232"/>
    <property type="match status" value="1"/>
</dbReference>
<feature type="domain" description="DUF1232" evidence="6">
    <location>
        <begin position="62"/>
        <end position="97"/>
    </location>
</feature>
<dbReference type="AlphaFoldDB" id="A0A1W1C572"/>
<reference evidence="7" key="1">
    <citation type="submission" date="2016-10" db="EMBL/GenBank/DDBJ databases">
        <authorList>
            <person name="de Groot N.N."/>
        </authorList>
    </citation>
    <scope>NUCLEOTIDE SEQUENCE</scope>
</reference>
<keyword evidence="2" id="KW-0812">Transmembrane</keyword>
<comment type="subcellular location">
    <subcellularLocation>
        <location evidence="1">Endomembrane system</location>
        <topology evidence="1">Multi-pass membrane protein</topology>
    </subcellularLocation>
</comment>
<evidence type="ECO:0000313" key="7">
    <source>
        <dbReference type="EMBL" id="SFV61020.1"/>
    </source>
</evidence>
<organism evidence="7">
    <name type="scientific">hydrothermal vent metagenome</name>
    <dbReference type="NCBI Taxonomy" id="652676"/>
    <lineage>
        <taxon>unclassified sequences</taxon>
        <taxon>metagenomes</taxon>
        <taxon>ecological metagenomes</taxon>
    </lineage>
</organism>
<evidence type="ECO:0000256" key="4">
    <source>
        <dbReference type="ARBA" id="ARBA00023136"/>
    </source>
</evidence>
<dbReference type="GO" id="GO:0012505">
    <property type="term" value="C:endomembrane system"/>
    <property type="evidence" value="ECO:0007669"/>
    <property type="project" value="UniProtKB-SubCell"/>
</dbReference>
<evidence type="ECO:0000256" key="5">
    <source>
        <dbReference type="SAM" id="MobiDB-lite"/>
    </source>
</evidence>
<evidence type="ECO:0000256" key="2">
    <source>
        <dbReference type="ARBA" id="ARBA00022692"/>
    </source>
</evidence>
<keyword evidence="4" id="KW-0472">Membrane</keyword>
<sequence>MEFDTTKQNKALQRAESMADEFDPQESAEFIKKHTDAKWYDDFMLLYSMVTDKGFDIDTKTYLAIAGALAYVVLPIDIIPDFIPGVGWIDDIFVIGFVMKSISEEIERYRAYTQEI</sequence>
<protein>
    <recommendedName>
        <fullName evidence="6">DUF1232 domain-containing protein</fullName>
    </recommendedName>
</protein>
<dbReference type="InterPro" id="IPR010652">
    <property type="entry name" value="DUF1232"/>
</dbReference>
<proteinExistence type="predicted"/>
<name>A0A1W1C572_9ZZZZ</name>
<feature type="region of interest" description="Disordered" evidence="5">
    <location>
        <begin position="1"/>
        <end position="23"/>
    </location>
</feature>
<gene>
    <name evidence="7" type="ORF">MNB_SV-6-1596</name>
</gene>